<evidence type="ECO:0000313" key="3">
    <source>
        <dbReference type="EMBL" id="EPX78525.1"/>
    </source>
</evidence>
<dbReference type="OrthoDB" id="7583243at2"/>
<accession>S9RK84</accession>
<dbReference type="NCBIfam" id="NF007831">
    <property type="entry name" value="PRK10542.1"/>
    <property type="match status" value="1"/>
</dbReference>
<dbReference type="PROSITE" id="PS50405">
    <property type="entry name" value="GST_CTER"/>
    <property type="match status" value="1"/>
</dbReference>
<name>S9RK84_9RHOB</name>
<keyword evidence="3" id="KW-0808">Transferase</keyword>
<dbReference type="Gene3D" id="1.20.1050.10">
    <property type="match status" value="1"/>
</dbReference>
<dbReference type="PATRIC" id="fig|1123360.3.peg.2295"/>
<dbReference type="PANTHER" id="PTHR44051">
    <property type="entry name" value="GLUTATHIONE S-TRANSFERASE-RELATED"/>
    <property type="match status" value="1"/>
</dbReference>
<dbReference type="PANTHER" id="PTHR44051:SF8">
    <property type="entry name" value="GLUTATHIONE S-TRANSFERASE GSTA"/>
    <property type="match status" value="1"/>
</dbReference>
<dbReference type="InterPro" id="IPR004045">
    <property type="entry name" value="Glutathione_S-Trfase_N"/>
</dbReference>
<dbReference type="GO" id="GO:0004364">
    <property type="term" value="F:glutathione transferase activity"/>
    <property type="evidence" value="ECO:0007669"/>
    <property type="project" value="UniProtKB-EC"/>
</dbReference>
<dbReference type="EC" id="2.5.1.18" evidence="3"/>
<dbReference type="SUPFAM" id="SSF47616">
    <property type="entry name" value="GST C-terminal domain-like"/>
    <property type="match status" value="1"/>
</dbReference>
<dbReference type="PROSITE" id="PS50404">
    <property type="entry name" value="GST_NTER"/>
    <property type="match status" value="1"/>
</dbReference>
<dbReference type="EMBL" id="AONI01000011">
    <property type="protein sequence ID" value="EPX78525.1"/>
    <property type="molecule type" value="Genomic_DNA"/>
</dbReference>
<dbReference type="InterPro" id="IPR036249">
    <property type="entry name" value="Thioredoxin-like_sf"/>
</dbReference>
<comment type="caution">
    <text evidence="3">The sequence shown here is derived from an EMBL/GenBank/DDBJ whole genome shotgun (WGS) entry which is preliminary data.</text>
</comment>
<protein>
    <submittedName>
        <fullName evidence="3">Glutathione S-transferase</fullName>
        <ecNumber evidence="3">2.5.1.18</ecNumber>
    </submittedName>
</protein>
<dbReference type="SFLD" id="SFLDS00019">
    <property type="entry name" value="Glutathione_Transferase_(cytos"/>
    <property type="match status" value="1"/>
</dbReference>
<dbReference type="SFLD" id="SFLDG00358">
    <property type="entry name" value="Main_(cytGST)"/>
    <property type="match status" value="1"/>
</dbReference>
<dbReference type="Pfam" id="PF13409">
    <property type="entry name" value="GST_N_2"/>
    <property type="match status" value="1"/>
</dbReference>
<feature type="domain" description="GST C-terminal" evidence="2">
    <location>
        <begin position="86"/>
        <end position="204"/>
    </location>
</feature>
<dbReference type="RefSeq" id="WP_021100872.1">
    <property type="nucleotide sequence ID" value="NZ_KE557307.1"/>
</dbReference>
<sequence length="230" mass="26086">MKLYFMPGACSMAPHIALREAGLPFSLVEVDYRSRLTECGCDFLEINPKGYVPALVLENGKMLTEVPVILQFVDGLAPDAGLFPTSGMRRWRALEWLNFIATEIHKSFSPLFRPTTPEAFLNPGKDHLTRRMTVIEHHLGVHRYLMGRDFSLADVYLFAVCRWMGDQDLSIADWPALQRHFDDIQARPAVGKALAREGLTGTAVVPDQLADCDRSEQLCHSHHMQHRCRR</sequence>
<evidence type="ECO:0000259" key="2">
    <source>
        <dbReference type="PROSITE" id="PS50405"/>
    </source>
</evidence>
<dbReference type="InterPro" id="IPR010987">
    <property type="entry name" value="Glutathione-S-Trfase_C-like"/>
</dbReference>
<dbReference type="HOGENOM" id="CLU_011226_6_1_5"/>
<dbReference type="CDD" id="cd03057">
    <property type="entry name" value="GST_N_Beta"/>
    <property type="match status" value="1"/>
</dbReference>
<dbReference type="Proteomes" id="UP000015351">
    <property type="component" value="Unassembled WGS sequence"/>
</dbReference>
<dbReference type="Gene3D" id="3.40.30.10">
    <property type="entry name" value="Glutaredoxin"/>
    <property type="match status" value="1"/>
</dbReference>
<dbReference type="Pfam" id="PF00043">
    <property type="entry name" value="GST_C"/>
    <property type="match status" value="1"/>
</dbReference>
<evidence type="ECO:0000259" key="1">
    <source>
        <dbReference type="PROSITE" id="PS50404"/>
    </source>
</evidence>
<dbReference type="InterPro" id="IPR004046">
    <property type="entry name" value="GST_C"/>
</dbReference>
<feature type="domain" description="GST N-terminal" evidence="1">
    <location>
        <begin position="1"/>
        <end position="81"/>
    </location>
</feature>
<keyword evidence="4" id="KW-1185">Reference proteome</keyword>
<dbReference type="InterPro" id="IPR036282">
    <property type="entry name" value="Glutathione-S-Trfase_C_sf"/>
</dbReference>
<proteinExistence type="predicted"/>
<gene>
    <name evidence="3" type="ORF">thalar_02317</name>
</gene>
<organism evidence="3 4">
    <name type="scientific">Litoreibacter arenae DSM 19593</name>
    <dbReference type="NCBI Taxonomy" id="1123360"/>
    <lineage>
        <taxon>Bacteria</taxon>
        <taxon>Pseudomonadati</taxon>
        <taxon>Pseudomonadota</taxon>
        <taxon>Alphaproteobacteria</taxon>
        <taxon>Rhodobacterales</taxon>
        <taxon>Roseobacteraceae</taxon>
        <taxon>Litoreibacter</taxon>
    </lineage>
</organism>
<dbReference type="InterPro" id="IPR040079">
    <property type="entry name" value="Glutathione_S-Trfase"/>
</dbReference>
<dbReference type="AlphaFoldDB" id="S9RK84"/>
<dbReference type="SUPFAM" id="SSF52833">
    <property type="entry name" value="Thioredoxin-like"/>
    <property type="match status" value="1"/>
</dbReference>
<evidence type="ECO:0000313" key="4">
    <source>
        <dbReference type="Proteomes" id="UP000015351"/>
    </source>
</evidence>
<dbReference type="STRING" id="1123360.thalar_02317"/>
<dbReference type="eggNOG" id="COG0625">
    <property type="taxonomic scope" value="Bacteria"/>
</dbReference>
<dbReference type="CDD" id="cd03188">
    <property type="entry name" value="GST_C_Beta"/>
    <property type="match status" value="1"/>
</dbReference>
<reference evidence="4" key="1">
    <citation type="journal article" date="2013" name="Stand. Genomic Sci.">
        <title>Genome sequence of the Litoreibacter arenae type strain (DSM 19593(T)), a member of the Roseobacter clade isolated from sea sand.</title>
        <authorList>
            <person name="Riedel T."/>
            <person name="Fiebig A."/>
            <person name="Petersen J."/>
            <person name="Gronow S."/>
            <person name="Kyrpides N.C."/>
            <person name="Goker M."/>
            <person name="Klenk H.P."/>
        </authorList>
    </citation>
    <scope>NUCLEOTIDE SEQUENCE [LARGE SCALE GENOMIC DNA]</scope>
    <source>
        <strain evidence="4">DSM 19593</strain>
    </source>
</reference>
<dbReference type="SFLD" id="SFLDG01150">
    <property type="entry name" value="Main.1:_Beta-like"/>
    <property type="match status" value="1"/>
</dbReference>